<name>A0A1V3X8P0_MYCKA</name>
<sequence>MIVGAFLAEAASAVDNKLNVSGGVLFRYALDADRLAQFLLVVLTQTETGNPDRRVDVEIWPPTDGEPLHLPFELPEAATAAEVGFAIFGIEVTLPVDGRWVIVVTGGAGAISLPLLVSGG</sequence>
<evidence type="ECO:0000313" key="3">
    <source>
        <dbReference type="Proteomes" id="UP000188532"/>
    </source>
</evidence>
<evidence type="ECO:0000313" key="1">
    <source>
        <dbReference type="EMBL" id="OOK72670.1"/>
    </source>
</evidence>
<dbReference type="AlphaFoldDB" id="A0A1V3X8P0"/>
<dbReference type="Proteomes" id="UP000188532">
    <property type="component" value="Unassembled WGS sequence"/>
</dbReference>
<dbReference type="Proteomes" id="UP000189229">
    <property type="component" value="Unassembled WGS sequence"/>
</dbReference>
<evidence type="ECO:0000313" key="4">
    <source>
        <dbReference type="Proteomes" id="UP000189229"/>
    </source>
</evidence>
<accession>A0A1V3X8P0</accession>
<comment type="caution">
    <text evidence="2">The sequence shown here is derived from an EMBL/GenBank/DDBJ whole genome shotgun (WGS) entry which is preliminary data.</text>
</comment>
<gene>
    <name evidence="1" type="ORF">BZL29_5278</name>
    <name evidence="2" type="ORF">BZL30_3681</name>
</gene>
<reference evidence="3 4" key="1">
    <citation type="submission" date="2017-02" db="EMBL/GenBank/DDBJ databases">
        <title>Complete genome sequences of Mycobacterium kansasii strains isolated from rhesus macaques.</title>
        <authorList>
            <person name="Panda A."/>
            <person name="Nagaraj S."/>
            <person name="Zhao X."/>
            <person name="Tettelin H."/>
            <person name="Detolla L.J."/>
        </authorList>
    </citation>
    <scope>NUCLEOTIDE SEQUENCE [LARGE SCALE GENOMIC DNA]</scope>
    <source>
        <strain evidence="1 3">11-3469</strain>
        <strain evidence="2 4">11-3813</strain>
    </source>
</reference>
<dbReference type="GeneID" id="29700237"/>
<protein>
    <submittedName>
        <fullName evidence="2">Uncharacterized protein</fullName>
    </submittedName>
</protein>
<organism evidence="2 4">
    <name type="scientific">Mycobacterium kansasii</name>
    <dbReference type="NCBI Taxonomy" id="1768"/>
    <lineage>
        <taxon>Bacteria</taxon>
        <taxon>Bacillati</taxon>
        <taxon>Actinomycetota</taxon>
        <taxon>Actinomycetes</taxon>
        <taxon>Mycobacteriales</taxon>
        <taxon>Mycobacteriaceae</taxon>
        <taxon>Mycobacterium</taxon>
    </lineage>
</organism>
<dbReference type="EMBL" id="MVBM01000003">
    <property type="protein sequence ID" value="OOK75603.1"/>
    <property type="molecule type" value="Genomic_DNA"/>
</dbReference>
<proteinExistence type="predicted"/>
<evidence type="ECO:0000313" key="2">
    <source>
        <dbReference type="EMBL" id="OOK75603.1"/>
    </source>
</evidence>
<dbReference type="EMBL" id="MVBN01000005">
    <property type="protein sequence ID" value="OOK72670.1"/>
    <property type="molecule type" value="Genomic_DNA"/>
</dbReference>
<dbReference type="STRING" id="1768.B1T50_14020"/>
<dbReference type="RefSeq" id="WP_023368794.1">
    <property type="nucleotide sequence ID" value="NZ_BLYZ01000003.1"/>
</dbReference>